<dbReference type="OrthoDB" id="6710823at2"/>
<gene>
    <name evidence="1" type="ORF">CAP51_07380</name>
</gene>
<accession>A0A1Z9YZC2</accession>
<dbReference type="Proteomes" id="UP000196536">
    <property type="component" value="Unassembled WGS sequence"/>
</dbReference>
<keyword evidence="2" id="KW-1185">Reference proteome</keyword>
<sequence length="152" mass="18137">MRIIVGYGVFLFSGMVWAEMSRLPDFFAVSEQQMIAEESNGFPDDLSQLELQKKQRYVGEDQPLEEHSFLQNDFFQNDHFRIYNKTQYNFEHATSKFSPTQMEQLTLSDLSISLGYGMEFRVSHNQSWGYEYLSAFPYDRGQSIRLFWRYRF</sequence>
<dbReference type="RefSeq" id="WP_087620111.1">
    <property type="nucleotide sequence ID" value="NZ_NEXX01000002.1"/>
</dbReference>
<name>A0A1Z9YZC2_9GAMM</name>
<dbReference type="EMBL" id="NEXX01000002">
    <property type="protein sequence ID" value="OUY07563.1"/>
    <property type="molecule type" value="Genomic_DNA"/>
</dbReference>
<organism evidence="1 2">
    <name type="scientific">Acinetobacter populi</name>
    <dbReference type="NCBI Taxonomy" id="1582270"/>
    <lineage>
        <taxon>Bacteria</taxon>
        <taxon>Pseudomonadati</taxon>
        <taxon>Pseudomonadota</taxon>
        <taxon>Gammaproteobacteria</taxon>
        <taxon>Moraxellales</taxon>
        <taxon>Moraxellaceae</taxon>
        <taxon>Acinetobacter</taxon>
    </lineage>
</organism>
<evidence type="ECO:0000313" key="1">
    <source>
        <dbReference type="EMBL" id="OUY07563.1"/>
    </source>
</evidence>
<evidence type="ECO:0000313" key="2">
    <source>
        <dbReference type="Proteomes" id="UP000196536"/>
    </source>
</evidence>
<dbReference type="AlphaFoldDB" id="A0A1Z9YZC2"/>
<reference evidence="1 2" key="1">
    <citation type="submission" date="2017-05" db="EMBL/GenBank/DDBJ databases">
        <title>Acinetobacter populi ANC 5415 (= PBJ7), whole genome shotgun sequencing project.</title>
        <authorList>
            <person name="Nemec A."/>
            <person name="Radolfova-Krizova L."/>
        </authorList>
    </citation>
    <scope>NUCLEOTIDE SEQUENCE [LARGE SCALE GENOMIC DNA]</scope>
    <source>
        <strain evidence="1 2">PBJ7</strain>
    </source>
</reference>
<protein>
    <submittedName>
        <fullName evidence="1">Uncharacterized protein</fullName>
    </submittedName>
</protein>
<proteinExistence type="predicted"/>
<comment type="caution">
    <text evidence="1">The sequence shown here is derived from an EMBL/GenBank/DDBJ whole genome shotgun (WGS) entry which is preliminary data.</text>
</comment>